<dbReference type="GO" id="GO:0110001">
    <property type="term" value="C:toxin-antitoxin complex"/>
    <property type="evidence" value="ECO:0007669"/>
    <property type="project" value="InterPro"/>
</dbReference>
<comment type="caution">
    <text evidence="1">The sequence shown here is derived from an EMBL/GenBank/DDBJ whole genome shotgun (WGS) entry which is preliminary data.</text>
</comment>
<dbReference type="Pfam" id="PF09907">
    <property type="entry name" value="HigB_toxin"/>
    <property type="match status" value="1"/>
</dbReference>
<dbReference type="AlphaFoldDB" id="A0A1B7X484"/>
<protein>
    <recommendedName>
        <fullName evidence="3">Addiction module toxin RelE</fullName>
    </recommendedName>
</protein>
<dbReference type="GO" id="GO:0003723">
    <property type="term" value="F:RNA binding"/>
    <property type="evidence" value="ECO:0007669"/>
    <property type="project" value="InterPro"/>
</dbReference>
<dbReference type="GO" id="GO:0004519">
    <property type="term" value="F:endonuclease activity"/>
    <property type="evidence" value="ECO:0007669"/>
    <property type="project" value="InterPro"/>
</dbReference>
<proteinExistence type="predicted"/>
<reference evidence="1 2" key="1">
    <citation type="submission" date="2015-09" db="EMBL/GenBank/DDBJ databases">
        <title>Aphanizomenon flos-aquae WA102.</title>
        <authorList>
            <person name="Driscoll C."/>
        </authorList>
    </citation>
    <scope>NUCLEOTIDE SEQUENCE [LARGE SCALE GENOMIC DNA]</scope>
    <source>
        <strain evidence="1">WA102</strain>
    </source>
</reference>
<dbReference type="EMBL" id="LJOW01000029">
    <property type="protein sequence ID" value="OBQ44175.1"/>
    <property type="molecule type" value="Genomic_DNA"/>
</dbReference>
<accession>A0A1B7X484</accession>
<evidence type="ECO:0008006" key="3">
    <source>
        <dbReference type="Google" id="ProtNLM"/>
    </source>
</evidence>
<dbReference type="InterPro" id="IPR018669">
    <property type="entry name" value="Toxin_HigB"/>
</dbReference>
<name>A0A1B7X484_APHFL</name>
<dbReference type="PATRIC" id="fig|1710896.3.peg.5435"/>
<evidence type="ECO:0000313" key="2">
    <source>
        <dbReference type="Proteomes" id="UP000092093"/>
    </source>
</evidence>
<evidence type="ECO:0000313" key="1">
    <source>
        <dbReference type="EMBL" id="OBQ44175.1"/>
    </source>
</evidence>
<sequence>MHVISRKVLRQFWQEYPDSETALIRWLKIIESVSFQSFEELRSVFPNADLVTNLIVFNIGGNKYRLIASIHFNRQKVYIRYILTHSEYDKDRWKS</sequence>
<dbReference type="Proteomes" id="UP000092093">
    <property type="component" value="Unassembled WGS sequence"/>
</dbReference>
<gene>
    <name evidence="1" type="ORF">AN484_08360</name>
</gene>
<organism evidence="1 2">
    <name type="scientific">Aphanizomenon flos-aquae WA102</name>
    <dbReference type="NCBI Taxonomy" id="1710896"/>
    <lineage>
        <taxon>Bacteria</taxon>
        <taxon>Bacillati</taxon>
        <taxon>Cyanobacteriota</taxon>
        <taxon>Cyanophyceae</taxon>
        <taxon>Nostocales</taxon>
        <taxon>Aphanizomenonaceae</taxon>
        <taxon>Aphanizomenon</taxon>
    </lineage>
</organism>